<evidence type="ECO:0000256" key="1">
    <source>
        <dbReference type="ARBA" id="ARBA00022723"/>
    </source>
</evidence>
<organism evidence="4 5">
    <name type="scientific">Candidatus Symbiobacter mobilis CR</name>
    <dbReference type="NCBI Taxonomy" id="946483"/>
    <lineage>
        <taxon>Bacteria</taxon>
        <taxon>Pseudomonadati</taxon>
        <taxon>Pseudomonadota</taxon>
        <taxon>Betaproteobacteria</taxon>
        <taxon>Burkholderiales</taxon>
        <taxon>Comamonadaceae</taxon>
    </lineage>
</organism>
<feature type="domain" description="B12-binding" evidence="3">
    <location>
        <begin position="233"/>
        <end position="366"/>
    </location>
</feature>
<keyword evidence="2" id="KW-0170">Cobalt</keyword>
<dbReference type="EMBL" id="CP004885">
    <property type="protein sequence ID" value="AGX88622.1"/>
    <property type="molecule type" value="Genomic_DNA"/>
</dbReference>
<dbReference type="SMART" id="SM01018">
    <property type="entry name" value="B12-binding_2"/>
    <property type="match status" value="1"/>
</dbReference>
<dbReference type="GO" id="GO:0046872">
    <property type="term" value="F:metal ion binding"/>
    <property type="evidence" value="ECO:0007669"/>
    <property type="project" value="UniProtKB-KW"/>
</dbReference>
<keyword evidence="5" id="KW-1185">Reference proteome</keyword>
<evidence type="ECO:0000313" key="4">
    <source>
        <dbReference type="EMBL" id="AGX88622.1"/>
    </source>
</evidence>
<dbReference type="eggNOG" id="COG5012">
    <property type="taxonomic scope" value="Bacteria"/>
</dbReference>
<dbReference type="GO" id="GO:0005829">
    <property type="term" value="C:cytosol"/>
    <property type="evidence" value="ECO:0007669"/>
    <property type="project" value="TreeGrafter"/>
</dbReference>
<dbReference type="GO" id="GO:0008705">
    <property type="term" value="F:methionine synthase activity"/>
    <property type="evidence" value="ECO:0007669"/>
    <property type="project" value="TreeGrafter"/>
</dbReference>
<dbReference type="GO" id="GO:0046653">
    <property type="term" value="P:tetrahydrofolate metabolic process"/>
    <property type="evidence" value="ECO:0007669"/>
    <property type="project" value="TreeGrafter"/>
</dbReference>
<dbReference type="Gene3D" id="3.40.50.280">
    <property type="entry name" value="Cobalamin-binding domain"/>
    <property type="match status" value="1"/>
</dbReference>
<protein>
    <submittedName>
        <fullName evidence="4">Cobalamin binding-like protein</fullName>
    </submittedName>
</protein>
<dbReference type="InterPro" id="IPR003759">
    <property type="entry name" value="Cbl-bd_cap"/>
</dbReference>
<evidence type="ECO:0000256" key="2">
    <source>
        <dbReference type="ARBA" id="ARBA00023285"/>
    </source>
</evidence>
<dbReference type="PANTHER" id="PTHR45833:SF1">
    <property type="entry name" value="METHIONINE SYNTHASE"/>
    <property type="match status" value="1"/>
</dbReference>
<dbReference type="STRING" id="946483.Cenrod_2569"/>
<proteinExistence type="predicted"/>
<dbReference type="InterPro" id="IPR036724">
    <property type="entry name" value="Cobalamin-bd_sf"/>
</dbReference>
<dbReference type="Proteomes" id="UP000017184">
    <property type="component" value="Chromosome"/>
</dbReference>
<dbReference type="InterPro" id="IPR050554">
    <property type="entry name" value="Met_Synthase/Corrinoid"/>
</dbReference>
<dbReference type="AlphaFoldDB" id="U5NB25"/>
<dbReference type="InterPro" id="IPR036594">
    <property type="entry name" value="Meth_synthase_dom"/>
</dbReference>
<dbReference type="Pfam" id="PF02310">
    <property type="entry name" value="B12-binding"/>
    <property type="match status" value="1"/>
</dbReference>
<gene>
    <name evidence="4" type="ORF">Cenrod_2569</name>
</gene>
<evidence type="ECO:0000259" key="3">
    <source>
        <dbReference type="PROSITE" id="PS51332"/>
    </source>
</evidence>
<dbReference type="Pfam" id="PF02607">
    <property type="entry name" value="B12-binding_2"/>
    <property type="match status" value="1"/>
</dbReference>
<dbReference type="SUPFAM" id="SSF52242">
    <property type="entry name" value="Cobalamin (vitamin B12)-binding domain"/>
    <property type="match status" value="1"/>
</dbReference>
<dbReference type="GO" id="GO:0031419">
    <property type="term" value="F:cobalamin binding"/>
    <property type="evidence" value="ECO:0007669"/>
    <property type="project" value="InterPro"/>
</dbReference>
<dbReference type="PANTHER" id="PTHR45833">
    <property type="entry name" value="METHIONINE SYNTHASE"/>
    <property type="match status" value="1"/>
</dbReference>
<reference evidence="4 5" key="1">
    <citation type="journal article" date="2013" name="Genome Biol.">
        <title>Genomic analysis reveals key aspects of prokaryotic symbiosis in the phototrophic consortium "Chlorochromatium aggregatum".</title>
        <authorList>
            <person name="Liu Z."/>
            <person name="Muller J."/>
            <person name="Li T."/>
            <person name="Alvey R.M."/>
            <person name="Vogl K."/>
            <person name="Frigaard N.U."/>
            <person name="Rockwell N.C."/>
            <person name="Boyd E.S."/>
            <person name="Tomsho L.P."/>
            <person name="Schuster S.C."/>
            <person name="Henke P."/>
            <person name="Rohde M."/>
            <person name="Overmann J."/>
            <person name="Bryant D.A."/>
        </authorList>
    </citation>
    <scope>NUCLEOTIDE SEQUENCE [LARGE SCALE GENOMIC DNA]</scope>
    <source>
        <strain evidence="4">CR</strain>
    </source>
</reference>
<dbReference type="HOGENOM" id="CLU_064060_0_0_4"/>
<dbReference type="OrthoDB" id="8561005at2"/>
<sequence length="367" mass="39750">MAPDAALLTLDAQGLQRFLAMQDEAVLAVIQRFYETHAAAYERFGASGRASCRDDLHFHLEFLRPVLEFGLIQPMVDYLVWLDSVLSSRSVPSEHLAQSLDWLGEFFAQHMEPPAGAVVAGALAQVKKGFLAAGRSMVAPQCTQPAWSQAQDFERALLKGDQGAAMAVLNTMMDEGCSLVDVEMHVIQPALYAIGDKWQRNEISVAQEHMATAIVQMVMTFGLVRSAPPSLTDRRVLLACVEGNHHAVGLSMVSDAFSLAGWQVQYLGANVPTAALVAHVPEYRPHLVGLSVSFPQHLRVARQVICKLQETMGKERPPVMIGGLAINRFGALADAMGADAQGIDAQAAVEQAQQMVQAQRIVIGQGT</sequence>
<dbReference type="CDD" id="cd02065">
    <property type="entry name" value="B12-binding_like"/>
    <property type="match status" value="1"/>
</dbReference>
<accession>U5NB25</accession>
<dbReference type="InterPro" id="IPR006158">
    <property type="entry name" value="Cobalamin-bd"/>
</dbReference>
<dbReference type="PROSITE" id="PS51332">
    <property type="entry name" value="B12_BINDING"/>
    <property type="match status" value="1"/>
</dbReference>
<evidence type="ECO:0000313" key="5">
    <source>
        <dbReference type="Proteomes" id="UP000017184"/>
    </source>
</evidence>
<dbReference type="KEGG" id="cbx:Cenrod_2569"/>
<dbReference type="Gene3D" id="1.10.1240.10">
    <property type="entry name" value="Methionine synthase domain"/>
    <property type="match status" value="1"/>
</dbReference>
<dbReference type="GO" id="GO:0050667">
    <property type="term" value="P:homocysteine metabolic process"/>
    <property type="evidence" value="ECO:0007669"/>
    <property type="project" value="TreeGrafter"/>
</dbReference>
<name>U5NB25_9BURK</name>
<dbReference type="RefSeq" id="WP_022776558.1">
    <property type="nucleotide sequence ID" value="NC_022576.1"/>
</dbReference>
<keyword evidence="1" id="KW-0479">Metal-binding</keyword>